<name>A0A089ZA94_METFO</name>
<dbReference type="GeneID" id="26740191"/>
<reference evidence="7" key="3">
    <citation type="submission" date="2020-10" db="EMBL/GenBank/DDBJ databases">
        <title>Dehalococcoides mccartyi of a TCE/Cr reducing biochatode.</title>
        <authorList>
            <person name="Matturro B."/>
        </authorList>
    </citation>
    <scope>NUCLEOTIDE SEQUENCE</scope>
    <source>
        <strain evidence="7">Bin2</strain>
    </source>
</reference>
<gene>
    <name evidence="4" type="ORF">BRM9_0904</name>
    <name evidence="5" type="ORF">DSM1535_0871</name>
    <name evidence="7" type="ORF">ISP06_00685</name>
    <name evidence="6" type="ORF">MB9_1958</name>
</gene>
<dbReference type="RefSeq" id="WP_048072462.1">
    <property type="nucleotide sequence ID" value="NZ_CP006933.1"/>
</dbReference>
<dbReference type="InterPro" id="IPR050625">
    <property type="entry name" value="ParA/MinD_ATPase"/>
</dbReference>
<dbReference type="Pfam" id="PF01656">
    <property type="entry name" value="CbiA"/>
    <property type="match status" value="1"/>
</dbReference>
<dbReference type="PANTHER" id="PTHR43384:SF6">
    <property type="entry name" value="SEPTUM SITE-DETERMINING PROTEIN MIND HOMOLOG, CHLOROPLASTIC"/>
    <property type="match status" value="1"/>
</dbReference>
<dbReference type="GO" id="GO:0051782">
    <property type="term" value="P:negative regulation of cell division"/>
    <property type="evidence" value="ECO:0007669"/>
    <property type="project" value="TreeGrafter"/>
</dbReference>
<dbReference type="GO" id="GO:0016887">
    <property type="term" value="F:ATP hydrolysis activity"/>
    <property type="evidence" value="ECO:0007669"/>
    <property type="project" value="TreeGrafter"/>
</dbReference>
<dbReference type="FunFam" id="3.40.50.300:FF:001573">
    <property type="entry name" value="Carbon monoxide dehydrogenase accessory protein CooC"/>
    <property type="match status" value="1"/>
</dbReference>
<dbReference type="AlphaFoldDB" id="A0A089ZA94"/>
<dbReference type="GO" id="GO:0009898">
    <property type="term" value="C:cytoplasmic side of plasma membrane"/>
    <property type="evidence" value="ECO:0007669"/>
    <property type="project" value="TreeGrafter"/>
</dbReference>
<keyword evidence="1" id="KW-0547">Nucleotide-binding</keyword>
<dbReference type="GO" id="GO:0005829">
    <property type="term" value="C:cytosol"/>
    <property type="evidence" value="ECO:0007669"/>
    <property type="project" value="TreeGrafter"/>
</dbReference>
<dbReference type="Proteomes" id="UP000062768">
    <property type="component" value="Chromosome I"/>
</dbReference>
<reference evidence="6" key="2">
    <citation type="submission" date="2014-09" db="EMBL/GenBank/DDBJ databases">
        <authorList>
            <person name="Bishop-Lilly K.A."/>
            <person name="Broomall S.M."/>
            <person name="Chain P.S."/>
            <person name="Chertkov O."/>
            <person name="Coyne S.R."/>
            <person name="Daligault H.E."/>
            <person name="Davenport K.W."/>
            <person name="Erkkila T."/>
            <person name="Frey K.G."/>
            <person name="Gibbons H.S."/>
            <person name="Gu W."/>
            <person name="Jaissle J."/>
            <person name="Johnson S.L."/>
            <person name="Koroleva G.I."/>
            <person name="Ladner J.T."/>
            <person name="Lo C.-C."/>
            <person name="Minogue T.D."/>
            <person name="Munk C."/>
            <person name="Palacios G.F."/>
            <person name="Redden C.L."/>
            <person name="Rosenzweig C.N."/>
            <person name="Scholz M.B."/>
            <person name="Teshima H."/>
            <person name="Xu Y."/>
        </authorList>
    </citation>
    <scope>NUCLEOTIDE SEQUENCE</scope>
    <source>
        <strain evidence="6">Mb9</strain>
    </source>
</reference>
<evidence type="ECO:0000313" key="4">
    <source>
        <dbReference type="EMBL" id="AIS31721.1"/>
    </source>
</evidence>
<dbReference type="Gene3D" id="3.40.50.300">
    <property type="entry name" value="P-loop containing nucleotide triphosphate hydrolases"/>
    <property type="match status" value="1"/>
</dbReference>
<keyword evidence="2 5" id="KW-0067">ATP-binding</keyword>
<dbReference type="GO" id="GO:0005524">
    <property type="term" value="F:ATP binding"/>
    <property type="evidence" value="ECO:0007669"/>
    <property type="project" value="UniProtKB-KW"/>
</dbReference>
<feature type="domain" description="CobQ/CobB/MinD/ParA nucleotide binding" evidence="3">
    <location>
        <begin position="4"/>
        <end position="236"/>
    </location>
</feature>
<evidence type="ECO:0000256" key="1">
    <source>
        <dbReference type="ARBA" id="ARBA00022741"/>
    </source>
</evidence>
<accession>A0A089ZA94</accession>
<keyword evidence="9" id="KW-1185">Reference proteome</keyword>
<organism evidence="4 8">
    <name type="scientific">Methanobacterium formicicum</name>
    <dbReference type="NCBI Taxonomy" id="2162"/>
    <lineage>
        <taxon>Archaea</taxon>
        <taxon>Methanobacteriati</taxon>
        <taxon>Methanobacteriota</taxon>
        <taxon>Methanomada group</taxon>
        <taxon>Methanobacteria</taxon>
        <taxon>Methanobacteriales</taxon>
        <taxon>Methanobacteriaceae</taxon>
        <taxon>Methanobacterium</taxon>
    </lineage>
</organism>
<protein>
    <submittedName>
        <fullName evidence="7">AAA family ATPase</fullName>
    </submittedName>
    <submittedName>
        <fullName evidence="4">CobQ/CobB/MinD/ParA nucleotide binding domain-containing protein</fullName>
    </submittedName>
    <submittedName>
        <fullName evidence="5">Putative ATP-binding protein MJ0823</fullName>
    </submittedName>
</protein>
<dbReference type="OrthoDB" id="31168at2157"/>
<evidence type="ECO:0000313" key="9">
    <source>
        <dbReference type="Proteomes" id="UP000062768"/>
    </source>
</evidence>
<evidence type="ECO:0000313" key="6">
    <source>
        <dbReference type="EMBL" id="CEL25585.1"/>
    </source>
</evidence>
<dbReference type="Proteomes" id="UP000029661">
    <property type="component" value="Chromosome"/>
</dbReference>
<evidence type="ECO:0000313" key="7">
    <source>
        <dbReference type="EMBL" id="MBF4473976.1"/>
    </source>
</evidence>
<dbReference type="Proteomes" id="UP000606900">
    <property type="component" value="Unassembled WGS sequence"/>
</dbReference>
<dbReference type="PIRSF" id="PIRSF005647">
    <property type="entry name" value="CooC"/>
    <property type="match status" value="1"/>
</dbReference>
<proteinExistence type="predicted"/>
<evidence type="ECO:0000259" key="3">
    <source>
        <dbReference type="Pfam" id="PF01656"/>
    </source>
</evidence>
<dbReference type="STRING" id="2162.BRM9_0904"/>
<dbReference type="EMBL" id="LN734822">
    <property type="protein sequence ID" value="CEL25585.1"/>
    <property type="molecule type" value="Genomic_DNA"/>
</dbReference>
<dbReference type="EMBL" id="LN515531">
    <property type="protein sequence ID" value="CEA13224.1"/>
    <property type="molecule type" value="Genomic_DNA"/>
</dbReference>
<dbReference type="InterPro" id="IPR027417">
    <property type="entry name" value="P-loop_NTPase"/>
</dbReference>
<dbReference type="KEGG" id="mfc:BRM9_0904"/>
<dbReference type="SUPFAM" id="SSF52540">
    <property type="entry name" value="P-loop containing nucleoside triphosphate hydrolases"/>
    <property type="match status" value="1"/>
</dbReference>
<dbReference type="PATRIC" id="fig|2162.10.peg.2036"/>
<dbReference type="InterPro" id="IPR002586">
    <property type="entry name" value="CobQ/CobB/MinD/ParA_Nub-bd_dom"/>
</dbReference>
<evidence type="ECO:0000256" key="2">
    <source>
        <dbReference type="ARBA" id="ARBA00022840"/>
    </source>
</evidence>
<evidence type="ECO:0000313" key="5">
    <source>
        <dbReference type="EMBL" id="CEA13224.1"/>
    </source>
</evidence>
<dbReference type="EMBL" id="CP006933">
    <property type="protein sequence ID" value="AIS31721.1"/>
    <property type="molecule type" value="Genomic_DNA"/>
</dbReference>
<dbReference type="InterPro" id="IPR014433">
    <property type="entry name" value="CooC"/>
</dbReference>
<dbReference type="PANTHER" id="PTHR43384">
    <property type="entry name" value="SEPTUM SITE-DETERMINING PROTEIN MIND HOMOLOG, CHLOROPLASTIC-RELATED"/>
    <property type="match status" value="1"/>
</dbReference>
<sequence>MKIAITGKGGVGKTTLAGTLAVILSQEYRVYAIDADPDMNLAGSLGIHHSITPIAKMRDLIKDRTGAEPGSSFGEVFKMNPTISDLPESLSTNYDPEGRLKILVMGTVDKGGDGCVCPASVMLKAILRNLIIKKDEMVILDMEAGIEHLGRRTAEAVDVMIIVTEPGLKSLETASRIKKLATDIGIKKVVAVINKVSSDEEEDFVAGKLKELKVDVIGSIPRDDAVVRADMDGLPLVDYPESTAFQSIEEIAENILNCIPSN</sequence>
<reference evidence="4" key="1">
    <citation type="submission" date="2013-12" db="EMBL/GenBank/DDBJ databases">
        <title>The complete genome sequence of Methanobacterium sp. BRM9.</title>
        <authorList>
            <consortium name="Pastoral Greenhouse Gas Research Consortium"/>
            <person name="Kelly W.J."/>
            <person name="Leahy S.C."/>
            <person name="Perry R."/>
            <person name="Li D."/>
            <person name="Altermann E."/>
            <person name="Lambie S.C."/>
            <person name="Attwood G.T."/>
        </authorList>
    </citation>
    <scope>NUCLEOTIDE SEQUENCE [LARGE SCALE GENOMIC DNA]</scope>
    <source>
        <strain evidence="4">BRM9</strain>
    </source>
</reference>
<evidence type="ECO:0000313" key="8">
    <source>
        <dbReference type="Proteomes" id="UP000029661"/>
    </source>
</evidence>
<dbReference type="KEGG" id="mfi:DSM1535_0871"/>
<dbReference type="EMBL" id="JADIIL010000005">
    <property type="protein sequence ID" value="MBF4473976.1"/>
    <property type="molecule type" value="Genomic_DNA"/>
</dbReference>